<accession>A0A5B0MIA0</accession>
<dbReference type="AlphaFoldDB" id="A0A5B0MIA0"/>
<comment type="caution">
    <text evidence="2">The sequence shown here is derived from an EMBL/GenBank/DDBJ whole genome shotgun (WGS) entry which is preliminary data.</text>
</comment>
<dbReference type="Proteomes" id="UP000324748">
    <property type="component" value="Unassembled WGS sequence"/>
</dbReference>
<evidence type="ECO:0000313" key="5">
    <source>
        <dbReference type="Proteomes" id="UP000325313"/>
    </source>
</evidence>
<dbReference type="EMBL" id="VSWC01000145">
    <property type="protein sequence ID" value="KAA1076897.1"/>
    <property type="molecule type" value="Genomic_DNA"/>
</dbReference>
<organism evidence="2 4">
    <name type="scientific">Puccinia graminis f. sp. tritici</name>
    <dbReference type="NCBI Taxonomy" id="56615"/>
    <lineage>
        <taxon>Eukaryota</taxon>
        <taxon>Fungi</taxon>
        <taxon>Dikarya</taxon>
        <taxon>Basidiomycota</taxon>
        <taxon>Pucciniomycotina</taxon>
        <taxon>Pucciniomycetes</taxon>
        <taxon>Pucciniales</taxon>
        <taxon>Pucciniaceae</taxon>
        <taxon>Puccinia</taxon>
    </lineage>
</organism>
<feature type="signal peptide" evidence="1">
    <location>
        <begin position="1"/>
        <end position="35"/>
    </location>
</feature>
<feature type="chain" id="PRO_5036366137" description="Secreted protein" evidence="1">
    <location>
        <begin position="36"/>
        <end position="96"/>
    </location>
</feature>
<gene>
    <name evidence="2" type="ORF">PGT21_023332</name>
    <name evidence="3" type="ORF">PGTUg99_012942</name>
</gene>
<keyword evidence="1" id="KW-0732">Signal</keyword>
<evidence type="ECO:0000313" key="3">
    <source>
        <dbReference type="EMBL" id="KAA1078872.1"/>
    </source>
</evidence>
<dbReference type="EMBL" id="VDEP01000446">
    <property type="protein sequence ID" value="KAA1078872.1"/>
    <property type="molecule type" value="Genomic_DNA"/>
</dbReference>
<reference evidence="4 5" key="1">
    <citation type="submission" date="2019-05" db="EMBL/GenBank/DDBJ databases">
        <title>Emergence of the Ug99 lineage of the wheat stem rust pathogen through somatic hybridization.</title>
        <authorList>
            <person name="Li F."/>
            <person name="Upadhyaya N.M."/>
            <person name="Sperschneider J."/>
            <person name="Matny O."/>
            <person name="Nguyen-Phuc H."/>
            <person name="Mago R."/>
            <person name="Raley C."/>
            <person name="Miller M.E."/>
            <person name="Silverstein K.A.T."/>
            <person name="Henningsen E."/>
            <person name="Hirsch C.D."/>
            <person name="Visser B."/>
            <person name="Pretorius Z.A."/>
            <person name="Steffenson B.J."/>
            <person name="Schwessinger B."/>
            <person name="Dodds P.N."/>
            <person name="Figueroa M."/>
        </authorList>
    </citation>
    <scope>NUCLEOTIDE SEQUENCE [LARGE SCALE GENOMIC DNA]</scope>
    <source>
        <strain evidence="2">21-0</strain>
        <strain evidence="3 5">Ug99</strain>
    </source>
</reference>
<sequence length="96" mass="10976">MHFAPGSRQRMLAEVLLRSLILMLCPSSQRLAGEADVFPFLPVQGSDRTSFQVFKTFSIHHLYLRLFNTFHVPRTHAATATLPHRGTIYIQHAEPF</sequence>
<name>A0A5B0MIA0_PUCGR</name>
<evidence type="ECO:0000313" key="4">
    <source>
        <dbReference type="Proteomes" id="UP000324748"/>
    </source>
</evidence>
<evidence type="ECO:0000313" key="2">
    <source>
        <dbReference type="EMBL" id="KAA1076897.1"/>
    </source>
</evidence>
<dbReference type="Proteomes" id="UP000325313">
    <property type="component" value="Unassembled WGS sequence"/>
</dbReference>
<protein>
    <recommendedName>
        <fullName evidence="6">Secreted protein</fullName>
    </recommendedName>
</protein>
<keyword evidence="4" id="KW-1185">Reference proteome</keyword>
<evidence type="ECO:0000256" key="1">
    <source>
        <dbReference type="SAM" id="SignalP"/>
    </source>
</evidence>
<proteinExistence type="predicted"/>
<evidence type="ECO:0008006" key="6">
    <source>
        <dbReference type="Google" id="ProtNLM"/>
    </source>
</evidence>